<organism evidence="1 2">
    <name type="scientific">Candidatus Brocadia sinica JPN1</name>
    <dbReference type="NCBI Taxonomy" id="1197129"/>
    <lineage>
        <taxon>Bacteria</taxon>
        <taxon>Pseudomonadati</taxon>
        <taxon>Planctomycetota</taxon>
        <taxon>Candidatus Brocadiia</taxon>
        <taxon>Candidatus Brocadiales</taxon>
        <taxon>Candidatus Brocadiaceae</taxon>
        <taxon>Candidatus Brocadia</taxon>
    </lineage>
</organism>
<evidence type="ECO:0000313" key="1">
    <source>
        <dbReference type="EMBL" id="GAN31660.1"/>
    </source>
</evidence>
<accession>A0ABQ0JSF2</accession>
<protein>
    <recommendedName>
        <fullName evidence="3">Transposase</fullName>
    </recommendedName>
</protein>
<dbReference type="Proteomes" id="UP000032309">
    <property type="component" value="Unassembled WGS sequence"/>
</dbReference>
<proteinExistence type="predicted"/>
<dbReference type="RefSeq" id="WP_052561453.1">
    <property type="nucleotide sequence ID" value="NZ_BAFN01000001.1"/>
</dbReference>
<comment type="caution">
    <text evidence="1">The sequence shown here is derived from an EMBL/GenBank/DDBJ whole genome shotgun (WGS) entry which is preliminary data.</text>
</comment>
<sequence length="125" mass="14704">MHDRYKDLTEVEKVFLGCKTVNLKVRPVYVRKEESTRGHVFVVMLAYLIIRRLRDAWAGFDLTVEEGLEQLATICSMEVTVKDQNAHCQKIPRPRQQSRELLEALPCRKIRVVTRKKFPVRHKSQ</sequence>
<name>A0ABQ0JSF2_9BACT</name>
<evidence type="ECO:0008006" key="3">
    <source>
        <dbReference type="Google" id="ProtNLM"/>
    </source>
</evidence>
<dbReference type="EMBL" id="BAFN01000001">
    <property type="protein sequence ID" value="GAN31660.1"/>
    <property type="molecule type" value="Genomic_DNA"/>
</dbReference>
<reference evidence="2" key="1">
    <citation type="journal article" date="2015" name="Genome Announc.">
        <title>Draft Genome Sequence of an Anaerobic Ammonium-Oxidizing Bacterium, "Candidatus Brocadia sinica".</title>
        <authorList>
            <person name="Oshiki M."/>
            <person name="Shinyako-Hata K."/>
            <person name="Satoh H."/>
            <person name="Okabe S."/>
        </authorList>
    </citation>
    <scope>NUCLEOTIDE SEQUENCE [LARGE SCALE GENOMIC DNA]</scope>
    <source>
        <strain evidence="2">JPN1</strain>
    </source>
</reference>
<gene>
    <name evidence="1" type="ORF">BROSI_A0161</name>
</gene>
<keyword evidence="2" id="KW-1185">Reference proteome</keyword>
<evidence type="ECO:0000313" key="2">
    <source>
        <dbReference type="Proteomes" id="UP000032309"/>
    </source>
</evidence>